<gene>
    <name evidence="1" type="ORF">S01H4_66553</name>
</gene>
<feature type="non-terminal residue" evidence="1">
    <location>
        <position position="48"/>
    </location>
</feature>
<sequence length="48" mass="5230">MIHETVVLVEDHAEVPLGKILVTKVQPSKATEVKISDGTVYKIDTVVV</sequence>
<dbReference type="EMBL" id="BART01041281">
    <property type="protein sequence ID" value="GAH24554.1"/>
    <property type="molecule type" value="Genomic_DNA"/>
</dbReference>
<name>X1F5A9_9ZZZZ</name>
<reference evidence="1" key="1">
    <citation type="journal article" date="2014" name="Front. Microbiol.">
        <title>High frequency of phylogenetically diverse reductive dehalogenase-homologous genes in deep subseafloor sedimentary metagenomes.</title>
        <authorList>
            <person name="Kawai M."/>
            <person name="Futagami T."/>
            <person name="Toyoda A."/>
            <person name="Takaki Y."/>
            <person name="Nishi S."/>
            <person name="Hori S."/>
            <person name="Arai W."/>
            <person name="Tsubouchi T."/>
            <person name="Morono Y."/>
            <person name="Uchiyama I."/>
            <person name="Ito T."/>
            <person name="Fujiyama A."/>
            <person name="Inagaki F."/>
            <person name="Takami H."/>
        </authorList>
    </citation>
    <scope>NUCLEOTIDE SEQUENCE</scope>
    <source>
        <strain evidence="1">Expedition CK06-06</strain>
    </source>
</reference>
<comment type="caution">
    <text evidence="1">The sequence shown here is derived from an EMBL/GenBank/DDBJ whole genome shotgun (WGS) entry which is preliminary data.</text>
</comment>
<dbReference type="AlphaFoldDB" id="X1F5A9"/>
<protein>
    <submittedName>
        <fullName evidence="1">Uncharacterized protein</fullName>
    </submittedName>
</protein>
<organism evidence="1">
    <name type="scientific">marine sediment metagenome</name>
    <dbReference type="NCBI Taxonomy" id="412755"/>
    <lineage>
        <taxon>unclassified sequences</taxon>
        <taxon>metagenomes</taxon>
        <taxon>ecological metagenomes</taxon>
    </lineage>
</organism>
<accession>X1F5A9</accession>
<evidence type="ECO:0000313" key="1">
    <source>
        <dbReference type="EMBL" id="GAH24554.1"/>
    </source>
</evidence>
<proteinExistence type="predicted"/>